<evidence type="ECO:0000313" key="2">
    <source>
        <dbReference type="Proteomes" id="UP001393056"/>
    </source>
</evidence>
<dbReference type="RefSeq" id="WP_341683274.1">
    <property type="nucleotide sequence ID" value="NZ_JBBYHT010000004.1"/>
</dbReference>
<organism evidence="1 2">
    <name type="scientific">Flavobacterium helocola</name>
    <dbReference type="NCBI Taxonomy" id="3139139"/>
    <lineage>
        <taxon>Bacteria</taxon>
        <taxon>Pseudomonadati</taxon>
        <taxon>Bacteroidota</taxon>
        <taxon>Flavobacteriia</taxon>
        <taxon>Flavobacteriales</taxon>
        <taxon>Flavobacteriaceae</taxon>
        <taxon>Flavobacterium</taxon>
    </lineage>
</organism>
<dbReference type="Proteomes" id="UP001393056">
    <property type="component" value="Unassembled WGS sequence"/>
</dbReference>
<proteinExistence type="predicted"/>
<dbReference type="Pfam" id="PF02810">
    <property type="entry name" value="SEC-C"/>
    <property type="match status" value="1"/>
</dbReference>
<comment type="caution">
    <text evidence="1">The sequence shown here is derived from an EMBL/GenBank/DDBJ whole genome shotgun (WGS) entry which is preliminary data.</text>
</comment>
<dbReference type="InterPro" id="IPR004027">
    <property type="entry name" value="SEC_C_motif"/>
</dbReference>
<evidence type="ECO:0000313" key="1">
    <source>
        <dbReference type="EMBL" id="MEL1248384.1"/>
    </source>
</evidence>
<dbReference type="EMBL" id="JBBYHT010000004">
    <property type="protein sequence ID" value="MEL1248384.1"/>
    <property type="molecule type" value="Genomic_DNA"/>
</dbReference>
<gene>
    <name evidence="1" type="ORF">AAEO58_10045</name>
</gene>
<name>A0ABU9I7I4_9FLAO</name>
<protein>
    <submittedName>
        <fullName evidence="1">SEC-C domain-containing protein</fullName>
    </submittedName>
</protein>
<accession>A0ABU9I7I4</accession>
<reference evidence="1 2" key="1">
    <citation type="submission" date="2024-04" db="EMBL/GenBank/DDBJ databases">
        <title>Flavobacterium sp. DGU41 16S ribosomal RNA gene Genome sequencing and assembly.</title>
        <authorList>
            <person name="Park S."/>
        </authorList>
    </citation>
    <scope>NUCLEOTIDE SEQUENCE [LARGE SCALE GENOMIC DNA]</scope>
    <source>
        <strain evidence="1 2">DGU41</strain>
    </source>
</reference>
<dbReference type="SUPFAM" id="SSF103642">
    <property type="entry name" value="Sec-C motif"/>
    <property type="match status" value="1"/>
</dbReference>
<sequence length="231" mass="27130">MDLIKKISQFERDFIKVNESFPLLNYSWNNKSKSWVIKGDLDICDVKGVYWNTFNIAIVVPEGYPFCVPMVFEISQILPRDKDWHISDEGICCIDIEHNLIVMSRKGIQMNDFIEKKIYPYFANQLYKLEKHKYAGEEYGHETEGIIQYYNENLKIQSLDSIIVFIEIIIKNNDLTRNRLCPCNSGKKIKKCHETSIELIKTLGKVKILDDLKKLKIHYLKTQSQKISNEL</sequence>
<dbReference type="Gene3D" id="3.10.450.50">
    <property type="match status" value="1"/>
</dbReference>
<keyword evidence="2" id="KW-1185">Reference proteome</keyword>